<protein>
    <recommendedName>
        <fullName evidence="3">FERM domain-containing protein</fullName>
    </recommendedName>
</protein>
<name>A0A0B7APS0_9EUPU</name>
<dbReference type="InterPro" id="IPR014352">
    <property type="entry name" value="FERM/acyl-CoA-bd_prot_sf"/>
</dbReference>
<dbReference type="GO" id="GO:0003779">
    <property type="term" value="F:actin binding"/>
    <property type="evidence" value="ECO:0007669"/>
    <property type="project" value="InterPro"/>
</dbReference>
<dbReference type="CDD" id="cd14473">
    <property type="entry name" value="FERM_B-lobe"/>
    <property type="match status" value="1"/>
</dbReference>
<dbReference type="SMART" id="SM01196">
    <property type="entry name" value="FERM_C"/>
    <property type="match status" value="1"/>
</dbReference>
<feature type="compositionally biased region" description="Basic and acidic residues" evidence="2">
    <location>
        <begin position="383"/>
        <end position="413"/>
    </location>
</feature>
<evidence type="ECO:0000259" key="3">
    <source>
        <dbReference type="PROSITE" id="PS50057"/>
    </source>
</evidence>
<dbReference type="FunFam" id="2.30.29.30:FF:000001">
    <property type="entry name" value="Erythrocyte membrane protein band 4.1"/>
    <property type="match status" value="1"/>
</dbReference>
<dbReference type="PROSITE" id="PS00661">
    <property type="entry name" value="FERM_2"/>
    <property type="match status" value="1"/>
</dbReference>
<feature type="non-terminal residue" evidence="4">
    <location>
        <position position="1"/>
    </location>
</feature>
<feature type="domain" description="FERM" evidence="3">
    <location>
        <begin position="1"/>
        <end position="205"/>
    </location>
</feature>
<dbReference type="GO" id="GO:0005198">
    <property type="term" value="F:structural molecule activity"/>
    <property type="evidence" value="ECO:0007669"/>
    <property type="project" value="InterPro"/>
</dbReference>
<dbReference type="InterPro" id="IPR000299">
    <property type="entry name" value="FERM_domain"/>
</dbReference>
<proteinExistence type="predicted"/>
<dbReference type="PANTHER" id="PTHR23280">
    <property type="entry name" value="4.1 G PROTEIN"/>
    <property type="match status" value="1"/>
</dbReference>
<reference evidence="4" key="1">
    <citation type="submission" date="2014-12" db="EMBL/GenBank/DDBJ databases">
        <title>Insight into the proteome of Arion vulgaris.</title>
        <authorList>
            <person name="Aradska J."/>
            <person name="Bulat T."/>
            <person name="Smidak R."/>
            <person name="Sarate P."/>
            <person name="Gangsoo J."/>
            <person name="Sialana F."/>
            <person name="Bilban M."/>
            <person name="Lubec G."/>
        </authorList>
    </citation>
    <scope>NUCLEOTIDE SEQUENCE</scope>
    <source>
        <tissue evidence="4">Skin</tissue>
    </source>
</reference>
<dbReference type="SMART" id="SM01195">
    <property type="entry name" value="FA"/>
    <property type="match status" value="1"/>
</dbReference>
<dbReference type="Pfam" id="PF00373">
    <property type="entry name" value="FERM_M"/>
    <property type="match status" value="1"/>
</dbReference>
<evidence type="ECO:0000256" key="2">
    <source>
        <dbReference type="SAM" id="MobiDB-lite"/>
    </source>
</evidence>
<dbReference type="InterPro" id="IPR035963">
    <property type="entry name" value="FERM_2"/>
</dbReference>
<dbReference type="Pfam" id="PF05902">
    <property type="entry name" value="4_1_CTD"/>
    <property type="match status" value="1"/>
</dbReference>
<keyword evidence="1" id="KW-0597">Phosphoprotein</keyword>
<dbReference type="Gene3D" id="2.30.29.30">
    <property type="entry name" value="Pleckstrin-homology domain (PH domain)/Phosphotyrosine-binding domain (PTB)"/>
    <property type="match status" value="1"/>
</dbReference>
<feature type="compositionally biased region" description="Polar residues" evidence="2">
    <location>
        <begin position="250"/>
        <end position="261"/>
    </location>
</feature>
<dbReference type="GO" id="GO:0005856">
    <property type="term" value="C:cytoskeleton"/>
    <property type="evidence" value="ECO:0007669"/>
    <property type="project" value="InterPro"/>
</dbReference>
<feature type="region of interest" description="Disordered" evidence="2">
    <location>
        <begin position="315"/>
        <end position="413"/>
    </location>
</feature>
<dbReference type="Gene3D" id="1.20.80.10">
    <property type="match status" value="1"/>
</dbReference>
<dbReference type="InterPro" id="IPR019747">
    <property type="entry name" value="FERM_CS"/>
</dbReference>
<sequence length="875" mass="99263">YPPDPSQLREYLTRWLVSLQIRRDLLSGKIPCTFLTYAMLGSYSVQADIHDHDLATHGNSFDYIRDMTFAPNQTPELLEKVAELHRLHRGQEPVEADRNFLDNAKKLAMYGIDLHKAKDSDNNAVMVGVCCSGLLIFRERLRLNRFVWPKILKLSYKRNHFYIKIRPGEMERNEITMMFKLDNHKMAKRLWKTCVEHHAFFRLRESEKPETNLTFPRFGSKFRYSGRTLYENKNAPPIYRPPHHFERPSPSKNAMNSTGGYSRSMENVLQEQYDDKMYDADGANSDYGYGYKDGKDLHHGKGVHAAAAYAGSSNSLKAGEDSTYKNQPYDSEMYGSKDKLSSHKDATLERDKVQGHTDYAGLTASNFENLEDPESARERRRKEKENDKKRREEAEEKRKREREMKNKNLNTSEDKLDQLGLGDATQTAIGVGAGSAAVHGGKEQRFNPYGPPFGKDGYNENGYDMDGFDRDGYDKDGYDKNDVDIKGRKKPYASPYGRDGFNNNGYGGDGFDRDGYDKNAFDRNGYNKRRKMNPYGPPYDKYGFNENGFNKHGLDPDGFDKDGYDKHDLDIYGRLNPYAPPYGKHGFNGNGFDKHGFDREGYDKNGFDKDGYDRLGKKTPYGPPYGKDGYNKNGYDMDGFDRDGFDKDGFDRLGKSKKDKVAEAMKGGIRFDAKGAMILTIGEVDVTGVVGKEGTVDNKVEFLPIFLPEKDTKDSIKPKYTAKRAKVPPPVPPKGNLGLDDSFRPRTGGMEAVKNNLSFSGAPASSRNVPLVKTETRAVTYARDDSPYDLDDGILVSAHSHSSRLQTIETTTYKTEKNGVVETKVEQRFTVSLDGQEDFDYDSALADAIRSVVEFNPDMTVERIECVQHLEDDRD</sequence>
<feature type="compositionally biased region" description="Basic and acidic residues" evidence="2">
    <location>
        <begin position="467"/>
        <end position="486"/>
    </location>
</feature>
<dbReference type="GO" id="GO:0031032">
    <property type="term" value="P:actomyosin structure organization"/>
    <property type="evidence" value="ECO:0007669"/>
    <property type="project" value="TreeGrafter"/>
</dbReference>
<dbReference type="Pfam" id="PF08736">
    <property type="entry name" value="FA"/>
    <property type="match status" value="1"/>
</dbReference>
<dbReference type="PRINTS" id="PR00935">
    <property type="entry name" value="BAND41"/>
</dbReference>
<dbReference type="InterPro" id="IPR019748">
    <property type="entry name" value="FERM_central"/>
</dbReference>
<dbReference type="InterPro" id="IPR008379">
    <property type="entry name" value="Band_4.1_C"/>
</dbReference>
<dbReference type="AlphaFoldDB" id="A0A0B7APS0"/>
<gene>
    <name evidence="4" type="primary">ORF133872</name>
</gene>
<accession>A0A0B7APS0</accession>
<dbReference type="CDD" id="cd13184">
    <property type="entry name" value="FERM_C_4_1_family"/>
    <property type="match status" value="1"/>
</dbReference>
<feature type="region of interest" description="Disordered" evidence="2">
    <location>
        <begin position="237"/>
        <end position="261"/>
    </location>
</feature>
<dbReference type="InterPro" id="IPR019749">
    <property type="entry name" value="Band_41_domain"/>
</dbReference>
<evidence type="ECO:0000313" key="4">
    <source>
        <dbReference type="EMBL" id="CEK82848.1"/>
    </source>
</evidence>
<dbReference type="GO" id="GO:0005886">
    <property type="term" value="C:plasma membrane"/>
    <property type="evidence" value="ECO:0007669"/>
    <property type="project" value="TreeGrafter"/>
</dbReference>
<feature type="compositionally biased region" description="Basic and acidic residues" evidence="2">
    <location>
        <begin position="335"/>
        <end position="355"/>
    </location>
</feature>
<dbReference type="SUPFAM" id="SSF50729">
    <property type="entry name" value="PH domain-like"/>
    <property type="match status" value="1"/>
</dbReference>
<dbReference type="Pfam" id="PF09380">
    <property type="entry name" value="FERM_C"/>
    <property type="match status" value="1"/>
</dbReference>
<dbReference type="PROSITE" id="PS50057">
    <property type="entry name" value="FERM_3"/>
    <property type="match status" value="1"/>
</dbReference>
<dbReference type="EMBL" id="HACG01035983">
    <property type="protein sequence ID" value="CEK82848.1"/>
    <property type="molecule type" value="Transcribed_RNA"/>
</dbReference>
<evidence type="ECO:0000256" key="1">
    <source>
        <dbReference type="ARBA" id="ARBA00022553"/>
    </source>
</evidence>
<feature type="region of interest" description="Disordered" evidence="2">
    <location>
        <begin position="465"/>
        <end position="514"/>
    </location>
</feature>
<organism evidence="4">
    <name type="scientific">Arion vulgaris</name>
    <dbReference type="NCBI Taxonomy" id="1028688"/>
    <lineage>
        <taxon>Eukaryota</taxon>
        <taxon>Metazoa</taxon>
        <taxon>Spiralia</taxon>
        <taxon>Lophotrochozoa</taxon>
        <taxon>Mollusca</taxon>
        <taxon>Gastropoda</taxon>
        <taxon>Heterobranchia</taxon>
        <taxon>Euthyneura</taxon>
        <taxon>Panpulmonata</taxon>
        <taxon>Eupulmonata</taxon>
        <taxon>Stylommatophora</taxon>
        <taxon>Helicina</taxon>
        <taxon>Arionoidea</taxon>
        <taxon>Arionidae</taxon>
        <taxon>Arion</taxon>
    </lineage>
</organism>
<dbReference type="InterPro" id="IPR018980">
    <property type="entry name" value="FERM_PH-like_C"/>
</dbReference>
<dbReference type="SUPFAM" id="SSF47031">
    <property type="entry name" value="Second domain of FERM"/>
    <property type="match status" value="1"/>
</dbReference>
<dbReference type="PANTHER" id="PTHR23280:SF21">
    <property type="entry name" value="PROTEIN 4.1 HOMOLOG"/>
    <property type="match status" value="1"/>
</dbReference>
<dbReference type="InterPro" id="IPR014847">
    <property type="entry name" value="FA"/>
</dbReference>
<dbReference type="InterPro" id="IPR011993">
    <property type="entry name" value="PH-like_dom_sf"/>
</dbReference>